<dbReference type="GO" id="GO:0005737">
    <property type="term" value="C:cytoplasm"/>
    <property type="evidence" value="ECO:0007669"/>
    <property type="project" value="TreeGrafter"/>
</dbReference>
<dbReference type="GO" id="GO:0016787">
    <property type="term" value="F:hydrolase activity"/>
    <property type="evidence" value="ECO:0007669"/>
    <property type="project" value="UniProtKB-KW"/>
</dbReference>
<dbReference type="InterPro" id="IPR032466">
    <property type="entry name" value="Metal_Hydrolase"/>
</dbReference>
<evidence type="ECO:0000259" key="2">
    <source>
        <dbReference type="Pfam" id="PF04909"/>
    </source>
</evidence>
<name>A0A2P5P6M9_9CHLR</name>
<dbReference type="Pfam" id="PF04909">
    <property type="entry name" value="Amidohydro_2"/>
    <property type="match status" value="1"/>
</dbReference>
<dbReference type="Gene3D" id="3.20.20.140">
    <property type="entry name" value="Metal-dependent hydrolases"/>
    <property type="match status" value="1"/>
</dbReference>
<sequence>MPRVRLEDNARGAKARRRTGLTEAQSVAAPLFACYNRSVIIDFHTHAFSPKIIANRDRYVAADPCFATLYNNPKAKLTTADQLIAEMDRCGIDKSVVLNIGWSSHELCVESNDYILASATKYPERIIPFIAVQPVASQKALNEIERCVQAGAKGVGEIRPDVQGLNLDDQTIMSPMIESLVSNKLILLSHVDEPVGHHYPGKGKATPSSFYSFIQSYPDLKLVLAHWGGGLPFYSLMPEVRKAFYNVWFDSAASPFLYLPPVYKRVAELSGVDKILFGSDFPLLSPRRGLDELVSSGLAGTDMSKITGGNAASLLELGHD</sequence>
<dbReference type="InterPro" id="IPR032465">
    <property type="entry name" value="ACMSD"/>
</dbReference>
<evidence type="ECO:0000313" key="4">
    <source>
        <dbReference type="Proteomes" id="UP000235653"/>
    </source>
</evidence>
<feature type="domain" description="Amidohydrolase-related" evidence="2">
    <location>
        <begin position="41"/>
        <end position="316"/>
    </location>
</feature>
<dbReference type="Proteomes" id="UP000235653">
    <property type="component" value="Unassembled WGS sequence"/>
</dbReference>
<dbReference type="OrthoDB" id="9771932at2"/>
<keyword evidence="1" id="KW-0456">Lyase</keyword>
<dbReference type="GO" id="GO:0019748">
    <property type="term" value="P:secondary metabolic process"/>
    <property type="evidence" value="ECO:0007669"/>
    <property type="project" value="TreeGrafter"/>
</dbReference>
<accession>A0A2P5P6M9</accession>
<dbReference type="PANTHER" id="PTHR21240:SF28">
    <property type="entry name" value="ISO-OROTATE DECARBOXYLASE (EUROFUNG)"/>
    <property type="match status" value="1"/>
</dbReference>
<dbReference type="GO" id="GO:0016831">
    <property type="term" value="F:carboxy-lyase activity"/>
    <property type="evidence" value="ECO:0007669"/>
    <property type="project" value="InterPro"/>
</dbReference>
<protein>
    <submittedName>
        <fullName evidence="3">Amidohydrolase</fullName>
    </submittedName>
</protein>
<comment type="caution">
    <text evidence="3">The sequence shown here is derived from an EMBL/GenBank/DDBJ whole genome shotgun (WGS) entry which is preliminary data.</text>
</comment>
<dbReference type="PANTHER" id="PTHR21240">
    <property type="entry name" value="2-AMINO-3-CARBOXYLMUCONATE-6-SEMIALDEHYDE DECARBOXYLASE"/>
    <property type="match status" value="1"/>
</dbReference>
<dbReference type="InterPro" id="IPR006680">
    <property type="entry name" value="Amidohydro-rel"/>
</dbReference>
<dbReference type="AlphaFoldDB" id="A0A2P5P6M9"/>
<evidence type="ECO:0000313" key="3">
    <source>
        <dbReference type="EMBL" id="PPD57940.1"/>
    </source>
</evidence>
<gene>
    <name evidence="3" type="ORF">JP09_006495</name>
</gene>
<evidence type="ECO:0000256" key="1">
    <source>
        <dbReference type="ARBA" id="ARBA00023239"/>
    </source>
</evidence>
<proteinExistence type="predicted"/>
<dbReference type="EMBL" id="JQAN02000010">
    <property type="protein sequence ID" value="PPD57940.1"/>
    <property type="molecule type" value="Genomic_DNA"/>
</dbReference>
<reference evidence="3 4" key="1">
    <citation type="journal article" date="2017" name="ISME J.">
        <title>Grape pomace compost harbors organohalide-respiring Dehalogenimonas species with novel reductive dehalogenase genes.</title>
        <authorList>
            <person name="Yang Y."/>
            <person name="Higgins S.A."/>
            <person name="Yan J."/>
            <person name="Simsir B."/>
            <person name="Chourey K."/>
            <person name="Iyer R."/>
            <person name="Hettich R.L."/>
            <person name="Baldwin B."/>
            <person name="Ogles D.M."/>
            <person name="Loffler F.E."/>
        </authorList>
    </citation>
    <scope>NUCLEOTIDE SEQUENCE [LARGE SCALE GENOMIC DNA]</scope>
    <source>
        <strain evidence="3 4">GP</strain>
    </source>
</reference>
<dbReference type="SUPFAM" id="SSF51556">
    <property type="entry name" value="Metallo-dependent hydrolases"/>
    <property type="match status" value="1"/>
</dbReference>
<keyword evidence="4" id="KW-1185">Reference proteome</keyword>
<organism evidence="3 4">
    <name type="scientific">Dehalogenimonas etheniformans</name>
    <dbReference type="NCBI Taxonomy" id="1536648"/>
    <lineage>
        <taxon>Bacteria</taxon>
        <taxon>Bacillati</taxon>
        <taxon>Chloroflexota</taxon>
        <taxon>Dehalococcoidia</taxon>
        <taxon>Dehalococcoidales</taxon>
        <taxon>Dehalococcoidaceae</taxon>
        <taxon>Dehalogenimonas</taxon>
    </lineage>
</organism>